<dbReference type="AlphaFoldDB" id="K1RWY7"/>
<dbReference type="EMBL" id="AJWY01012479">
    <property type="protein sequence ID" value="EKC49823.1"/>
    <property type="molecule type" value="Genomic_DNA"/>
</dbReference>
<dbReference type="PANTHER" id="PTHR43660:SF1">
    <property type="entry name" value="DIPEPTIDYL CARBOXYPEPTIDASE"/>
    <property type="match status" value="1"/>
</dbReference>
<name>K1RWY7_9ZZZZ</name>
<evidence type="ECO:0000313" key="2">
    <source>
        <dbReference type="EMBL" id="EKC49823.1"/>
    </source>
</evidence>
<reference evidence="2" key="1">
    <citation type="journal article" date="2013" name="Environ. Microbiol.">
        <title>Microbiota from the distal guts of lean and obese adolescents exhibit partial functional redundancy besides clear differences in community structure.</title>
        <authorList>
            <person name="Ferrer M."/>
            <person name="Ruiz A."/>
            <person name="Lanza F."/>
            <person name="Haange S.B."/>
            <person name="Oberbach A."/>
            <person name="Till H."/>
            <person name="Bargiela R."/>
            <person name="Campoy C."/>
            <person name="Segura M.T."/>
            <person name="Richter M."/>
            <person name="von Bergen M."/>
            <person name="Seifert J."/>
            <person name="Suarez A."/>
        </authorList>
    </citation>
    <scope>NUCLEOTIDE SEQUENCE</scope>
</reference>
<dbReference type="InterPro" id="IPR045090">
    <property type="entry name" value="Pept_M3A_M3B"/>
</dbReference>
<proteinExistence type="predicted"/>
<feature type="non-terminal residue" evidence="2">
    <location>
        <position position="65"/>
    </location>
</feature>
<gene>
    <name evidence="2" type="ORF">LEA_18201</name>
</gene>
<dbReference type="Gene3D" id="1.10.1370.40">
    <property type="match status" value="1"/>
</dbReference>
<dbReference type="PANTHER" id="PTHR43660">
    <property type="entry name" value="DIPEPTIDYL CARBOXYPEPTIDASE"/>
    <property type="match status" value="1"/>
</dbReference>
<sequence length="65" mass="7659">MQDNTIQNRTNPFFVPYNTPHDTVPFERIRLEDYEPAFMEGIRRDDEATDKVVNDPAEPTFENTI</sequence>
<protein>
    <submittedName>
        <fullName evidence="2">Peptidyl-dipeptidase Dcp</fullName>
    </submittedName>
</protein>
<dbReference type="GO" id="GO:0006508">
    <property type="term" value="P:proteolysis"/>
    <property type="evidence" value="ECO:0007669"/>
    <property type="project" value="InterPro"/>
</dbReference>
<organism evidence="2">
    <name type="scientific">human gut metagenome</name>
    <dbReference type="NCBI Taxonomy" id="408170"/>
    <lineage>
        <taxon>unclassified sequences</taxon>
        <taxon>metagenomes</taxon>
        <taxon>organismal metagenomes</taxon>
    </lineage>
</organism>
<dbReference type="GO" id="GO:0004222">
    <property type="term" value="F:metalloendopeptidase activity"/>
    <property type="evidence" value="ECO:0007669"/>
    <property type="project" value="InterPro"/>
</dbReference>
<dbReference type="GO" id="GO:0005829">
    <property type="term" value="C:cytosol"/>
    <property type="evidence" value="ECO:0007669"/>
    <property type="project" value="TreeGrafter"/>
</dbReference>
<evidence type="ECO:0000256" key="1">
    <source>
        <dbReference type="SAM" id="MobiDB-lite"/>
    </source>
</evidence>
<dbReference type="GO" id="GO:0004180">
    <property type="term" value="F:carboxypeptidase activity"/>
    <property type="evidence" value="ECO:0007669"/>
    <property type="project" value="TreeGrafter"/>
</dbReference>
<comment type="caution">
    <text evidence="2">The sequence shown here is derived from an EMBL/GenBank/DDBJ whole genome shotgun (WGS) entry which is preliminary data.</text>
</comment>
<feature type="region of interest" description="Disordered" evidence="1">
    <location>
        <begin position="41"/>
        <end position="65"/>
    </location>
</feature>
<feature type="compositionally biased region" description="Basic and acidic residues" evidence="1">
    <location>
        <begin position="41"/>
        <end position="53"/>
    </location>
</feature>
<accession>K1RWY7</accession>